<comment type="caution">
    <text evidence="2">The sequence shown here is derived from an EMBL/GenBank/DDBJ whole genome shotgun (WGS) entry which is preliminary data.</text>
</comment>
<feature type="region of interest" description="Disordered" evidence="1">
    <location>
        <begin position="1"/>
        <end position="214"/>
    </location>
</feature>
<proteinExistence type="predicted"/>
<reference evidence="2 3" key="1">
    <citation type="submission" date="2017-03" db="EMBL/GenBank/DDBJ databases">
        <title>Genomes of endolithic fungi from Antarctica.</title>
        <authorList>
            <person name="Coleine C."/>
            <person name="Masonjones S."/>
            <person name="Stajich J.E."/>
        </authorList>
    </citation>
    <scope>NUCLEOTIDE SEQUENCE [LARGE SCALE GENOMIC DNA]</scope>
    <source>
        <strain evidence="2 3">CCFEE 5184</strain>
    </source>
</reference>
<name>A0A4U0WPL8_9PEZI</name>
<dbReference type="AlphaFoldDB" id="A0A4U0WPL8"/>
<gene>
    <name evidence="2" type="ORF">B0A55_10025</name>
</gene>
<accession>A0A4U0WPL8</accession>
<evidence type="ECO:0000313" key="3">
    <source>
        <dbReference type="Proteomes" id="UP000309340"/>
    </source>
</evidence>
<feature type="compositionally biased region" description="Basic and acidic residues" evidence="1">
    <location>
        <begin position="13"/>
        <end position="26"/>
    </location>
</feature>
<sequence>MHSNTQAHPQGNGKHDESGQQPEKDLVGLGSLPTHVESHDFPATPVSSQQQDPFASQADLLLSNSSKKIRSKPTRNASGVLIRKDGRPDMRSVSSANNLRKVHAKREAERAEADGPTPTSARSLAPAESNSMSGDERDVESGTPDSARVGDGQSPRARHQELMSRMFPRSGDGAGQQEAHGRTPLRREQDDVVMKEEQENEEENEEARPQARPN</sequence>
<organism evidence="2 3">
    <name type="scientific">Friedmanniomyces simplex</name>
    <dbReference type="NCBI Taxonomy" id="329884"/>
    <lineage>
        <taxon>Eukaryota</taxon>
        <taxon>Fungi</taxon>
        <taxon>Dikarya</taxon>
        <taxon>Ascomycota</taxon>
        <taxon>Pezizomycotina</taxon>
        <taxon>Dothideomycetes</taxon>
        <taxon>Dothideomycetidae</taxon>
        <taxon>Mycosphaerellales</taxon>
        <taxon>Teratosphaeriaceae</taxon>
        <taxon>Friedmanniomyces</taxon>
    </lineage>
</organism>
<evidence type="ECO:0000313" key="2">
    <source>
        <dbReference type="EMBL" id="TKA65300.1"/>
    </source>
</evidence>
<feature type="compositionally biased region" description="Polar residues" evidence="1">
    <location>
        <begin position="117"/>
        <end position="133"/>
    </location>
</feature>
<feature type="compositionally biased region" description="Polar residues" evidence="1">
    <location>
        <begin position="45"/>
        <end position="54"/>
    </location>
</feature>
<dbReference type="OrthoDB" id="3946480at2759"/>
<dbReference type="Proteomes" id="UP000309340">
    <property type="component" value="Unassembled WGS sequence"/>
</dbReference>
<feature type="compositionally biased region" description="Basic and acidic residues" evidence="1">
    <location>
        <begin position="179"/>
        <end position="197"/>
    </location>
</feature>
<dbReference type="EMBL" id="NAJQ01000750">
    <property type="protein sequence ID" value="TKA65300.1"/>
    <property type="molecule type" value="Genomic_DNA"/>
</dbReference>
<keyword evidence="3" id="KW-1185">Reference proteome</keyword>
<protein>
    <submittedName>
        <fullName evidence="2">Uncharacterized protein</fullName>
    </submittedName>
</protein>
<evidence type="ECO:0000256" key="1">
    <source>
        <dbReference type="SAM" id="MobiDB-lite"/>
    </source>
</evidence>